<feature type="compositionally biased region" description="Polar residues" evidence="1">
    <location>
        <begin position="47"/>
        <end position="74"/>
    </location>
</feature>
<organism evidence="2">
    <name type="scientific">uncultured Gemmatimonadaceae bacterium</name>
    <dbReference type="NCBI Taxonomy" id="246130"/>
    <lineage>
        <taxon>Bacteria</taxon>
        <taxon>Pseudomonadati</taxon>
        <taxon>Gemmatimonadota</taxon>
        <taxon>Gemmatimonadia</taxon>
        <taxon>Gemmatimonadales</taxon>
        <taxon>Gemmatimonadaceae</taxon>
        <taxon>environmental samples</taxon>
    </lineage>
</organism>
<reference evidence="2" key="1">
    <citation type="submission" date="2020-02" db="EMBL/GenBank/DDBJ databases">
        <authorList>
            <person name="Meier V. D."/>
        </authorList>
    </citation>
    <scope>NUCLEOTIDE SEQUENCE</scope>
    <source>
        <strain evidence="2">AVDCRST_MAG40</strain>
    </source>
</reference>
<proteinExistence type="predicted"/>
<feature type="non-terminal residue" evidence="2">
    <location>
        <position position="1"/>
    </location>
</feature>
<sequence>TSVMRRVTRGHVNSASARARPAAPMRRADSGSRRTRNRRSARAGASFTSKRSPVSPSVTISGTAHTFDATQGSP</sequence>
<accession>A0A6J4KNT5</accession>
<feature type="region of interest" description="Disordered" evidence="1">
    <location>
        <begin position="1"/>
        <end position="74"/>
    </location>
</feature>
<dbReference type="AlphaFoldDB" id="A0A6J4KNT5"/>
<gene>
    <name evidence="2" type="ORF">AVDCRST_MAG40-811</name>
</gene>
<feature type="compositionally biased region" description="Low complexity" evidence="1">
    <location>
        <begin position="14"/>
        <end position="25"/>
    </location>
</feature>
<dbReference type="EMBL" id="CADCTX010000235">
    <property type="protein sequence ID" value="CAA9308137.1"/>
    <property type="molecule type" value="Genomic_DNA"/>
</dbReference>
<name>A0A6J4KNT5_9BACT</name>
<evidence type="ECO:0000313" key="2">
    <source>
        <dbReference type="EMBL" id="CAA9308137.1"/>
    </source>
</evidence>
<evidence type="ECO:0000256" key="1">
    <source>
        <dbReference type="SAM" id="MobiDB-lite"/>
    </source>
</evidence>
<protein>
    <submittedName>
        <fullName evidence="2">Uncharacterized protein</fullName>
    </submittedName>
</protein>